<dbReference type="PANTHER" id="PTHR14969">
    <property type="entry name" value="SPHINGOSINE-1-PHOSPHATE PHOSPHOHYDROLASE"/>
    <property type="match status" value="1"/>
</dbReference>
<keyword evidence="6" id="KW-1185">Reference proteome</keyword>
<dbReference type="AlphaFoldDB" id="A0A2V4V0B3"/>
<reference evidence="4 6" key="2">
    <citation type="submission" date="2020-06" db="EMBL/GenBank/DDBJ databases">
        <title>Complete genome of Paenibacillus barcinonensis KACC11450.</title>
        <authorList>
            <person name="Kim M."/>
            <person name="Park Y.-J."/>
            <person name="Shin J.-H."/>
        </authorList>
    </citation>
    <scope>NUCLEOTIDE SEQUENCE [LARGE SCALE GENOMIC DNA]</scope>
    <source>
        <strain evidence="4 6">KACC11450</strain>
    </source>
</reference>
<evidence type="ECO:0000313" key="4">
    <source>
        <dbReference type="EMBL" id="QKS57073.1"/>
    </source>
</evidence>
<dbReference type="OrthoDB" id="9789113at2"/>
<dbReference type="EMBL" id="QJSW01000016">
    <property type="protein sequence ID" value="PYE45793.1"/>
    <property type="molecule type" value="Genomic_DNA"/>
</dbReference>
<gene>
    <name evidence="3" type="ORF">DFQ00_11629</name>
    <name evidence="4" type="ORF">HUB98_12610</name>
</gene>
<proteinExistence type="predicted"/>
<evidence type="ECO:0000313" key="5">
    <source>
        <dbReference type="Proteomes" id="UP000247790"/>
    </source>
</evidence>
<feature type="transmembrane region" description="Helical" evidence="1">
    <location>
        <begin position="23"/>
        <end position="48"/>
    </location>
</feature>
<keyword evidence="1" id="KW-0472">Membrane</keyword>
<dbReference type="EMBL" id="CP054614">
    <property type="protein sequence ID" value="QKS57073.1"/>
    <property type="molecule type" value="Genomic_DNA"/>
</dbReference>
<dbReference type="SUPFAM" id="SSF48317">
    <property type="entry name" value="Acid phosphatase/Vanadium-dependent haloperoxidase"/>
    <property type="match status" value="1"/>
</dbReference>
<evidence type="ECO:0000259" key="2">
    <source>
        <dbReference type="SMART" id="SM00014"/>
    </source>
</evidence>
<sequence>MLRNSKPLSSDPKQGIPVPMQPLLKYTLLATLLSAAMVLLLAGIGAWMGPNRILKLDDWIQRLFYLDSEARLLLLPYTSWITAIGSFKISALAAAGFALLCFVQRRARTTIYGYVICISFAMMWILNTLLKEIFQRNRPEIEHLLAVHGYSYPSGHAMISMGFYGMLFVIWALEWRQHHTFKRWLPVMLGVLFILFIGLSRIMLGVHYPTDVLAGFASGLIWVVCLLQGIKQASR</sequence>
<keyword evidence="1" id="KW-1133">Transmembrane helix</keyword>
<dbReference type="Pfam" id="PF01569">
    <property type="entry name" value="PAP2"/>
    <property type="match status" value="1"/>
</dbReference>
<evidence type="ECO:0000313" key="6">
    <source>
        <dbReference type="Proteomes" id="UP000509327"/>
    </source>
</evidence>
<reference evidence="3 5" key="1">
    <citation type="submission" date="2018-06" db="EMBL/GenBank/DDBJ databases">
        <title>Genomic Encyclopedia of Type Strains, Phase III (KMG-III): the genomes of soil and plant-associated and newly described type strains.</title>
        <authorList>
            <person name="Whitman W."/>
        </authorList>
    </citation>
    <scope>NUCLEOTIDE SEQUENCE [LARGE SCALE GENOMIC DNA]</scope>
    <source>
        <strain evidence="3 5">CECT 7022</strain>
    </source>
</reference>
<feature type="transmembrane region" description="Helical" evidence="1">
    <location>
        <begin position="150"/>
        <end position="173"/>
    </location>
</feature>
<feature type="transmembrane region" description="Helical" evidence="1">
    <location>
        <begin position="212"/>
        <end position="230"/>
    </location>
</feature>
<feature type="transmembrane region" description="Helical" evidence="1">
    <location>
        <begin position="110"/>
        <end position="130"/>
    </location>
</feature>
<evidence type="ECO:0000256" key="1">
    <source>
        <dbReference type="SAM" id="Phobius"/>
    </source>
</evidence>
<feature type="domain" description="Phosphatidic acid phosphatase type 2/haloperoxidase" evidence="2">
    <location>
        <begin position="112"/>
        <end position="227"/>
    </location>
</feature>
<dbReference type="RefSeq" id="WP_110898361.1">
    <property type="nucleotide sequence ID" value="NZ_CP054614.1"/>
</dbReference>
<dbReference type="Proteomes" id="UP000247790">
    <property type="component" value="Unassembled WGS sequence"/>
</dbReference>
<feature type="transmembrane region" description="Helical" evidence="1">
    <location>
        <begin position="185"/>
        <end position="206"/>
    </location>
</feature>
<dbReference type="Gene3D" id="1.20.144.10">
    <property type="entry name" value="Phosphatidic acid phosphatase type 2/haloperoxidase"/>
    <property type="match status" value="2"/>
</dbReference>
<feature type="transmembrane region" description="Helical" evidence="1">
    <location>
        <begin position="80"/>
        <end position="103"/>
    </location>
</feature>
<dbReference type="CDD" id="cd03392">
    <property type="entry name" value="PAP2_like_2"/>
    <property type="match status" value="1"/>
</dbReference>
<protein>
    <submittedName>
        <fullName evidence="4">Phosphatase PAP2 family protein</fullName>
    </submittedName>
    <submittedName>
        <fullName evidence="3">Undecaprenyl-diphosphatase</fullName>
    </submittedName>
</protein>
<dbReference type="Proteomes" id="UP000509327">
    <property type="component" value="Chromosome"/>
</dbReference>
<name>A0A2V4V0B3_PAEBA</name>
<dbReference type="SMART" id="SM00014">
    <property type="entry name" value="acidPPc"/>
    <property type="match status" value="1"/>
</dbReference>
<dbReference type="InterPro" id="IPR000326">
    <property type="entry name" value="PAP2/HPO"/>
</dbReference>
<dbReference type="PANTHER" id="PTHR14969:SF13">
    <property type="entry name" value="AT30094P"/>
    <property type="match status" value="1"/>
</dbReference>
<dbReference type="InterPro" id="IPR036938">
    <property type="entry name" value="PAP2/HPO_sf"/>
</dbReference>
<evidence type="ECO:0000313" key="3">
    <source>
        <dbReference type="EMBL" id="PYE45793.1"/>
    </source>
</evidence>
<keyword evidence="1" id="KW-0812">Transmembrane</keyword>
<accession>A0A2V4V0B3</accession>
<organism evidence="3 5">
    <name type="scientific">Paenibacillus barcinonensis</name>
    <dbReference type="NCBI Taxonomy" id="198119"/>
    <lineage>
        <taxon>Bacteria</taxon>
        <taxon>Bacillati</taxon>
        <taxon>Bacillota</taxon>
        <taxon>Bacilli</taxon>
        <taxon>Bacillales</taxon>
        <taxon>Paenibacillaceae</taxon>
        <taxon>Paenibacillus</taxon>
    </lineage>
</organism>